<name>A0AAD1E727_9PSED</name>
<dbReference type="EMBL" id="CP027750">
    <property type="protein sequence ID" value="AZE30632.1"/>
    <property type="molecule type" value="Genomic_DNA"/>
</dbReference>
<dbReference type="AlphaFoldDB" id="A0AAD1E727"/>
<proteinExistence type="predicted"/>
<gene>
    <name evidence="1" type="ORF">C4K07_3850</name>
</gene>
<accession>A0AAD1E727</accession>
<organism evidence="1 2">
    <name type="scientific">Pseudomonas chlororaphis subsp. aureofaciens</name>
    <dbReference type="NCBI Taxonomy" id="587851"/>
    <lineage>
        <taxon>Bacteria</taxon>
        <taxon>Pseudomonadati</taxon>
        <taxon>Pseudomonadota</taxon>
        <taxon>Gammaproteobacteria</taxon>
        <taxon>Pseudomonadales</taxon>
        <taxon>Pseudomonadaceae</taxon>
        <taxon>Pseudomonas</taxon>
    </lineage>
</organism>
<reference evidence="1 2" key="1">
    <citation type="submission" date="2018-03" db="EMBL/GenBank/DDBJ databases">
        <title>Diversity of phytobeneficial traits revealed by whole-genome analysis of worldwide-isolated phenazine-producing Pseudomonas spp.</title>
        <authorList>
            <person name="Biessy A."/>
            <person name="Novinscak A."/>
            <person name="Blom J."/>
            <person name="Leger G."/>
            <person name="Thomashow L.S."/>
            <person name="Cazorla F.M."/>
            <person name="Josic D."/>
            <person name="Filion M."/>
        </authorList>
    </citation>
    <scope>NUCLEOTIDE SEQUENCE [LARGE SCALE GENOMIC DNA]</scope>
    <source>
        <strain evidence="1 2">ChPhzS24</strain>
    </source>
</reference>
<sequence length="55" mass="5558">MNRGTLSGASVMADCEAGGGSREMPLKATNGHCCGPIGGRQTAVVEVILVTGKRL</sequence>
<protein>
    <submittedName>
        <fullName evidence="1">Uncharacterized protein</fullName>
    </submittedName>
</protein>
<dbReference type="Proteomes" id="UP000280455">
    <property type="component" value="Chromosome"/>
</dbReference>
<evidence type="ECO:0000313" key="2">
    <source>
        <dbReference type="Proteomes" id="UP000280455"/>
    </source>
</evidence>
<evidence type="ECO:0000313" key="1">
    <source>
        <dbReference type="EMBL" id="AZE30632.1"/>
    </source>
</evidence>